<dbReference type="InterPro" id="IPR011650">
    <property type="entry name" value="Peptidase_M20_dimer"/>
</dbReference>
<dbReference type="GO" id="GO:0005829">
    <property type="term" value="C:cytosol"/>
    <property type="evidence" value="ECO:0007669"/>
    <property type="project" value="TreeGrafter"/>
</dbReference>
<evidence type="ECO:0000256" key="17">
    <source>
        <dbReference type="ARBA" id="ARBA00078074"/>
    </source>
</evidence>
<comment type="cofactor">
    <cofactor evidence="2">
        <name>Zn(2+)</name>
        <dbReference type="ChEBI" id="CHEBI:29105"/>
    </cofactor>
</comment>
<dbReference type="InterPro" id="IPR002933">
    <property type="entry name" value="Peptidase_M20"/>
</dbReference>
<evidence type="ECO:0000256" key="13">
    <source>
        <dbReference type="ARBA" id="ARBA00071271"/>
    </source>
</evidence>
<dbReference type="Pfam" id="PF01546">
    <property type="entry name" value="Peptidase_M20"/>
    <property type="match status" value="1"/>
</dbReference>
<comment type="cofactor">
    <cofactor evidence="1">
        <name>Co(2+)</name>
        <dbReference type="ChEBI" id="CHEBI:48828"/>
    </cofactor>
</comment>
<dbReference type="EMBL" id="JADIME010000054">
    <property type="protein sequence ID" value="MBO8465389.1"/>
    <property type="molecule type" value="Genomic_DNA"/>
</dbReference>
<dbReference type="PRINTS" id="PR00934">
    <property type="entry name" value="XHISDIPTASE"/>
</dbReference>
<evidence type="ECO:0000256" key="6">
    <source>
        <dbReference type="ARBA" id="ARBA00022833"/>
    </source>
</evidence>
<sequence>MMTIKDLNPQSVWKNFYSLTQIPRPSKKEGKAVEFMYNFGKGLGLETYKDETGNVIIRKPATPGMENRKGVILQAHLDMVPQKNADKVHDFEKDPIETYVDGDWVRANGTTLGADNGLGVAVAMSVLESKELKHGPVEALFTVDEETGMTGARALKPGLLNGEILINLDSETEGELYVGCAGGLDVEAVFDYKECPAPASGYMPFKLNVKGFKGGHSGMDIILGRANANKLMARVLLPLMRDCGALLCDVEGGTLRNAIPREAFAVILVPSAKTDDVKASVRKAADEIKAEYALVDPDGEIFLEEVPAPAAYIEEDAALRFIKAVHCCPNGVERMSDAVPGLVETSNNMAVIRTAGGKASVLTLMRSSVDTAKDAFAEDMRCLFELAGARISFSGGYSGWAPKMDSPILSTMKHIYKSLYGNEPAVMAIHAGLECGILGGTYPSWDMISCGPTIKSPHSPDERADWRSVGKWWDFIVKVLEEIPAK</sequence>
<organism evidence="19 20">
    <name type="scientific">Candidatus Merdivivens pullistercoris</name>
    <dbReference type="NCBI Taxonomy" id="2840873"/>
    <lineage>
        <taxon>Bacteria</taxon>
        <taxon>Pseudomonadati</taxon>
        <taxon>Bacteroidota</taxon>
        <taxon>Bacteroidia</taxon>
        <taxon>Bacteroidales</taxon>
        <taxon>Muribaculaceae</taxon>
        <taxon>Muribaculaceae incertae sedis</taxon>
        <taxon>Candidatus Merdivivens</taxon>
    </lineage>
</organism>
<evidence type="ECO:0000256" key="2">
    <source>
        <dbReference type="ARBA" id="ARBA00001947"/>
    </source>
</evidence>
<dbReference type="Proteomes" id="UP000823597">
    <property type="component" value="Unassembled WGS sequence"/>
</dbReference>
<keyword evidence="8" id="KW-0170">Cobalt</keyword>
<dbReference type="NCBIfam" id="TIGR01893">
    <property type="entry name" value="aa-his-dipept"/>
    <property type="match status" value="1"/>
</dbReference>
<keyword evidence="4" id="KW-0479">Metal-binding</keyword>
<dbReference type="AlphaFoldDB" id="A0A9D9I3P7"/>
<dbReference type="FunFam" id="3.40.630.10:FF:000015">
    <property type="entry name" value="Aminoacyl-histidine dipeptidase PepD"/>
    <property type="match status" value="1"/>
</dbReference>
<dbReference type="GO" id="GO:0006508">
    <property type="term" value="P:proteolysis"/>
    <property type="evidence" value="ECO:0007669"/>
    <property type="project" value="UniProtKB-KW"/>
</dbReference>
<comment type="catalytic activity">
    <reaction evidence="9">
        <text>Hydrolysis of dipeptides, preferentially hydrophobic dipeptides including prolyl amino acids.</text>
        <dbReference type="EC" id="3.4.13.18"/>
    </reaction>
</comment>
<evidence type="ECO:0000256" key="7">
    <source>
        <dbReference type="ARBA" id="ARBA00023049"/>
    </source>
</evidence>
<dbReference type="EC" id="3.4.13.18" evidence="10"/>
<keyword evidence="6" id="KW-0862">Zinc</keyword>
<evidence type="ECO:0000256" key="12">
    <source>
        <dbReference type="ARBA" id="ARBA00061423"/>
    </source>
</evidence>
<evidence type="ECO:0000256" key="15">
    <source>
        <dbReference type="ARBA" id="ARBA00076004"/>
    </source>
</evidence>
<dbReference type="PANTHER" id="PTHR43501">
    <property type="entry name" value="CYTOSOL NON-SPECIFIC DIPEPTIDASE"/>
    <property type="match status" value="1"/>
</dbReference>
<dbReference type="Pfam" id="PF07687">
    <property type="entry name" value="M20_dimer"/>
    <property type="match status" value="1"/>
</dbReference>
<dbReference type="PIRSF" id="PIRSF016599">
    <property type="entry name" value="Xaa-His_dipept"/>
    <property type="match status" value="1"/>
</dbReference>
<keyword evidence="7" id="KW-0482">Metalloprotease</keyword>
<evidence type="ECO:0000256" key="1">
    <source>
        <dbReference type="ARBA" id="ARBA00001941"/>
    </source>
</evidence>
<keyword evidence="3" id="KW-0645">Protease</keyword>
<evidence type="ECO:0000256" key="4">
    <source>
        <dbReference type="ARBA" id="ARBA00022723"/>
    </source>
</evidence>
<evidence type="ECO:0000256" key="9">
    <source>
        <dbReference type="ARBA" id="ARBA00036421"/>
    </source>
</evidence>
<evidence type="ECO:0000256" key="3">
    <source>
        <dbReference type="ARBA" id="ARBA00022670"/>
    </source>
</evidence>
<reference evidence="19" key="2">
    <citation type="journal article" date="2021" name="PeerJ">
        <title>Extensive microbial diversity within the chicken gut microbiome revealed by metagenomics and culture.</title>
        <authorList>
            <person name="Gilroy R."/>
            <person name="Ravi A."/>
            <person name="Getino M."/>
            <person name="Pursley I."/>
            <person name="Horton D.L."/>
            <person name="Alikhan N.F."/>
            <person name="Baker D."/>
            <person name="Gharbi K."/>
            <person name="Hall N."/>
            <person name="Watson M."/>
            <person name="Adriaenssens E.M."/>
            <person name="Foster-Nyarko E."/>
            <person name="Jarju S."/>
            <person name="Secka A."/>
            <person name="Antonio M."/>
            <person name="Oren A."/>
            <person name="Chaudhuri R.R."/>
            <person name="La Ragione R."/>
            <person name="Hildebrand F."/>
            <person name="Pallen M.J."/>
        </authorList>
    </citation>
    <scope>NUCLEOTIDE SEQUENCE</scope>
    <source>
        <strain evidence="19">10037</strain>
    </source>
</reference>
<evidence type="ECO:0000256" key="14">
    <source>
        <dbReference type="ARBA" id="ARBA00075285"/>
    </source>
</evidence>
<dbReference type="InterPro" id="IPR001160">
    <property type="entry name" value="Peptidase_M20C"/>
</dbReference>
<dbReference type="PANTHER" id="PTHR43501:SF1">
    <property type="entry name" value="CYTOSOL NON-SPECIFIC DIPEPTIDASE"/>
    <property type="match status" value="1"/>
</dbReference>
<name>A0A9D9I3P7_9BACT</name>
<evidence type="ECO:0000256" key="5">
    <source>
        <dbReference type="ARBA" id="ARBA00022801"/>
    </source>
</evidence>
<dbReference type="FunFam" id="3.40.630.10:FF:000018">
    <property type="entry name" value="Aminoacyl-histidine dipeptidase PepD"/>
    <property type="match status" value="1"/>
</dbReference>
<dbReference type="Gene3D" id="3.40.630.10">
    <property type="entry name" value="Zn peptidases"/>
    <property type="match status" value="2"/>
</dbReference>
<gene>
    <name evidence="19" type="ORF">IAB93_05255</name>
</gene>
<evidence type="ECO:0000313" key="19">
    <source>
        <dbReference type="EMBL" id="MBO8465389.1"/>
    </source>
</evidence>
<protein>
    <recommendedName>
        <fullName evidence="13">Cytosol non-specific dipeptidase</fullName>
        <ecNumber evidence="10">3.4.13.18</ecNumber>
    </recommendedName>
    <alternativeName>
        <fullName evidence="16">Aminoacyl-histidine dipeptidase</fullName>
    </alternativeName>
    <alternativeName>
        <fullName evidence="15">Beta-alanyl-histidine dipeptidase</fullName>
    </alternativeName>
    <alternativeName>
        <fullName evidence="14">Carnosinase</fullName>
    </alternativeName>
    <alternativeName>
        <fullName evidence="11">Peptidase D</fullName>
    </alternativeName>
    <alternativeName>
        <fullName evidence="17">Xaa-His dipeptidase</fullName>
    </alternativeName>
</protein>
<accession>A0A9D9I3P7</accession>
<evidence type="ECO:0000256" key="11">
    <source>
        <dbReference type="ARBA" id="ARBA00044252"/>
    </source>
</evidence>
<proteinExistence type="inferred from homology"/>
<feature type="domain" description="Peptidase M20 dimerisation" evidence="18">
    <location>
        <begin position="209"/>
        <end position="293"/>
    </location>
</feature>
<evidence type="ECO:0000256" key="8">
    <source>
        <dbReference type="ARBA" id="ARBA00023285"/>
    </source>
</evidence>
<evidence type="ECO:0000259" key="18">
    <source>
        <dbReference type="Pfam" id="PF07687"/>
    </source>
</evidence>
<evidence type="ECO:0000313" key="20">
    <source>
        <dbReference type="Proteomes" id="UP000823597"/>
    </source>
</evidence>
<evidence type="ECO:0000256" key="16">
    <source>
        <dbReference type="ARBA" id="ARBA00077688"/>
    </source>
</evidence>
<comment type="caution">
    <text evidence="19">The sequence shown here is derived from an EMBL/GenBank/DDBJ whole genome shotgun (WGS) entry which is preliminary data.</text>
</comment>
<evidence type="ECO:0000256" key="10">
    <source>
        <dbReference type="ARBA" id="ARBA00038976"/>
    </source>
</evidence>
<dbReference type="GO" id="GO:0070573">
    <property type="term" value="F:metallodipeptidase activity"/>
    <property type="evidence" value="ECO:0007669"/>
    <property type="project" value="TreeGrafter"/>
</dbReference>
<dbReference type="CDD" id="cd03890">
    <property type="entry name" value="M20_pepD"/>
    <property type="match status" value="1"/>
</dbReference>
<keyword evidence="5" id="KW-0378">Hydrolase</keyword>
<dbReference type="GO" id="GO:0046872">
    <property type="term" value="F:metal ion binding"/>
    <property type="evidence" value="ECO:0007669"/>
    <property type="project" value="UniProtKB-KW"/>
</dbReference>
<reference evidence="19" key="1">
    <citation type="submission" date="2020-10" db="EMBL/GenBank/DDBJ databases">
        <authorList>
            <person name="Gilroy R."/>
        </authorList>
    </citation>
    <scope>NUCLEOTIDE SEQUENCE</scope>
    <source>
        <strain evidence="19">10037</strain>
    </source>
</reference>
<dbReference type="SUPFAM" id="SSF53187">
    <property type="entry name" value="Zn-dependent exopeptidases"/>
    <property type="match status" value="1"/>
</dbReference>
<comment type="similarity">
    <text evidence="12">Belongs to the peptidase M20C family.</text>
</comment>